<dbReference type="Proteomes" id="UP000594454">
    <property type="component" value="Chromosome 4"/>
</dbReference>
<dbReference type="EMBL" id="LR899012">
    <property type="protein sequence ID" value="CAD7089597.1"/>
    <property type="molecule type" value="Genomic_DNA"/>
</dbReference>
<dbReference type="Pfam" id="PF00084">
    <property type="entry name" value="Sushi"/>
    <property type="match status" value="1"/>
</dbReference>
<evidence type="ECO:0000259" key="3">
    <source>
        <dbReference type="Pfam" id="PF00084"/>
    </source>
</evidence>
<keyword evidence="2" id="KW-0732">Signal</keyword>
<keyword evidence="1" id="KW-1015">Disulfide bond</keyword>
<accession>A0A7R8YZ34</accession>
<feature type="chain" id="PRO_5031443116" description="Sushi domain-containing protein" evidence="2">
    <location>
        <begin position="23"/>
        <end position="339"/>
    </location>
</feature>
<dbReference type="OMA" id="NIWGSRC"/>
<feature type="domain" description="Sushi" evidence="3">
    <location>
        <begin position="274"/>
        <end position="329"/>
    </location>
</feature>
<dbReference type="InParanoid" id="A0A7R8YZ34"/>
<gene>
    <name evidence="4" type="ORF">HERILL_LOCUS12136</name>
</gene>
<sequence length="339" mass="39268">MKRLGFWIILYIGLFTQELVLCSMRDSPRHTINNIPPQTKTEYGLKTIQTGSVYIPPQHKGGPVHVGPDHNLTKMYISRVDTTVHHLPHRIYRDHGQFRRLGHHRSIDCVRCPTEKVLIAERGLDGVMIEPPRLISCRNRLVSNSAYQLETLFGKDFNFLLPHGAHSLHGRIRNKRSGRHEKTCLLRYKVVVQQCGRYYPQNPNVRVKCDIGSIWGSKCFFVCKKGRLSHRRPIVCSDELKWEGDEPECVIDDSQQQRNTCTFLAIPDNGRFSCQYNHDPDAIDLQNPEFRIPDGSICRIKCNRNYEIPTHLEPFNVFRCANGQWNTTINDLCQLKIRN</sequence>
<evidence type="ECO:0000256" key="2">
    <source>
        <dbReference type="SAM" id="SignalP"/>
    </source>
</evidence>
<dbReference type="CDD" id="cd00033">
    <property type="entry name" value="CCP"/>
    <property type="match status" value="1"/>
</dbReference>
<organism evidence="4 5">
    <name type="scientific">Hermetia illucens</name>
    <name type="common">Black soldier fly</name>
    <dbReference type="NCBI Taxonomy" id="343691"/>
    <lineage>
        <taxon>Eukaryota</taxon>
        <taxon>Metazoa</taxon>
        <taxon>Ecdysozoa</taxon>
        <taxon>Arthropoda</taxon>
        <taxon>Hexapoda</taxon>
        <taxon>Insecta</taxon>
        <taxon>Pterygota</taxon>
        <taxon>Neoptera</taxon>
        <taxon>Endopterygota</taxon>
        <taxon>Diptera</taxon>
        <taxon>Brachycera</taxon>
        <taxon>Stratiomyomorpha</taxon>
        <taxon>Stratiomyidae</taxon>
        <taxon>Hermetiinae</taxon>
        <taxon>Hermetia</taxon>
    </lineage>
</organism>
<evidence type="ECO:0000256" key="1">
    <source>
        <dbReference type="ARBA" id="ARBA00023157"/>
    </source>
</evidence>
<evidence type="ECO:0000313" key="5">
    <source>
        <dbReference type="Proteomes" id="UP000594454"/>
    </source>
</evidence>
<keyword evidence="5" id="KW-1185">Reference proteome</keyword>
<feature type="signal peptide" evidence="2">
    <location>
        <begin position="1"/>
        <end position="22"/>
    </location>
</feature>
<name>A0A7R8YZ34_HERIL</name>
<dbReference type="AlphaFoldDB" id="A0A7R8YZ34"/>
<proteinExistence type="predicted"/>
<dbReference type="OrthoDB" id="406096at2759"/>
<reference evidence="4 5" key="1">
    <citation type="submission" date="2020-11" db="EMBL/GenBank/DDBJ databases">
        <authorList>
            <person name="Wallbank WR R."/>
            <person name="Pardo Diaz C."/>
            <person name="Kozak K."/>
            <person name="Martin S."/>
            <person name="Jiggins C."/>
            <person name="Moest M."/>
            <person name="Warren A I."/>
            <person name="Generalovic N T."/>
            <person name="Byers J.R.P. K."/>
            <person name="Montejo-Kovacevich G."/>
            <person name="Yen C E."/>
        </authorList>
    </citation>
    <scope>NUCLEOTIDE SEQUENCE [LARGE SCALE GENOMIC DNA]</scope>
</reference>
<evidence type="ECO:0000313" key="4">
    <source>
        <dbReference type="EMBL" id="CAD7089597.1"/>
    </source>
</evidence>
<protein>
    <recommendedName>
        <fullName evidence="3">Sushi domain-containing protein</fullName>
    </recommendedName>
</protein>
<dbReference type="InterPro" id="IPR000436">
    <property type="entry name" value="Sushi_SCR_CCP_dom"/>
</dbReference>